<sequence>MAKRTENDFELNDSGFSFNQNVINKFVHSFHDSGRGFGIKYWILMLISKEKLTGAQMIDKMYEMSFGFWKPSPGSIYTILKYLLENKFVKVNEKDNKKYYFITEKGKEYLDSSWFPWRSISGFTNGHKEVGVSDTVEMVDNLSEFLLEKYKVLSVDDKKAIKRIEERLQKILKR</sequence>
<reference evidence="2 3" key="1">
    <citation type="journal article" date="2010" name="Proc. Natl. Acad. Sci. U.S.A.">
        <title>Enigmatic, ultrasmall, uncultivated Archaea.</title>
        <authorList>
            <person name="Baker B.J."/>
            <person name="Comolli L.R."/>
            <person name="Dick G.J."/>
            <person name="Hauser L.J."/>
            <person name="Hyatt D."/>
            <person name="Dill B.D."/>
            <person name="Land M.L."/>
            <person name="Verberkmoes N.C."/>
            <person name="Hettich R.L."/>
            <person name="Banfield J.F."/>
        </authorList>
    </citation>
    <scope>NUCLEOTIDE SEQUENCE [LARGE SCALE GENOMIC DNA]</scope>
</reference>
<dbReference type="SUPFAM" id="SSF46785">
    <property type="entry name" value="Winged helix' DNA-binding domain"/>
    <property type="match status" value="1"/>
</dbReference>
<accession>D6GWD4</accession>
<name>D6GWD4_PARA5</name>
<proteinExistence type="predicted"/>
<gene>
    <name evidence="2" type="ORF">BJBARM5_0816</name>
</gene>
<dbReference type="InterPro" id="IPR005149">
    <property type="entry name" value="Tscrpt_reg_PadR_N"/>
</dbReference>
<dbReference type="AlphaFoldDB" id="D6GWD4"/>
<dbReference type="PANTHER" id="PTHR43252">
    <property type="entry name" value="TRANSCRIPTIONAL REGULATOR YQJI"/>
    <property type="match status" value="1"/>
</dbReference>
<dbReference type="InterPro" id="IPR036390">
    <property type="entry name" value="WH_DNA-bd_sf"/>
</dbReference>
<evidence type="ECO:0000313" key="2">
    <source>
        <dbReference type="EMBL" id="EFD92476.1"/>
    </source>
</evidence>
<dbReference type="PANTHER" id="PTHR43252:SF5">
    <property type="entry name" value="TRANSCRIPTIONAL REGULATOR, PADR-LIKE FAMILY"/>
    <property type="match status" value="1"/>
</dbReference>
<dbReference type="Proteomes" id="UP000009376">
    <property type="component" value="Unassembled WGS sequence"/>
</dbReference>
<dbReference type="Pfam" id="PF03551">
    <property type="entry name" value="PadR"/>
    <property type="match status" value="1"/>
</dbReference>
<organism evidence="2 3">
    <name type="scientific">Candidatus Parvarchaeum acidophilus ARMAN-5</name>
    <dbReference type="NCBI Taxonomy" id="662762"/>
    <lineage>
        <taxon>Archaea</taxon>
        <taxon>Candidatus Parvarchaeota</taxon>
        <taxon>Candidatus Parvarchaeum</taxon>
    </lineage>
</organism>
<evidence type="ECO:0000313" key="3">
    <source>
        <dbReference type="Proteomes" id="UP000009376"/>
    </source>
</evidence>
<dbReference type="EMBL" id="GG745589">
    <property type="protein sequence ID" value="EFD92476.1"/>
    <property type="molecule type" value="Genomic_DNA"/>
</dbReference>
<dbReference type="Gene3D" id="1.10.10.10">
    <property type="entry name" value="Winged helix-like DNA-binding domain superfamily/Winged helix DNA-binding domain"/>
    <property type="match status" value="1"/>
</dbReference>
<dbReference type="InterPro" id="IPR036388">
    <property type="entry name" value="WH-like_DNA-bd_sf"/>
</dbReference>
<evidence type="ECO:0000259" key="1">
    <source>
        <dbReference type="Pfam" id="PF03551"/>
    </source>
</evidence>
<protein>
    <submittedName>
        <fullName evidence="2">Transcriptional regulator PadR family protein</fullName>
    </submittedName>
</protein>
<feature type="domain" description="Transcription regulator PadR N-terminal" evidence="1">
    <location>
        <begin position="43"/>
        <end position="111"/>
    </location>
</feature>